<organism evidence="2 3">
    <name type="scientific">Aquisphaera giovannonii</name>
    <dbReference type="NCBI Taxonomy" id="406548"/>
    <lineage>
        <taxon>Bacteria</taxon>
        <taxon>Pseudomonadati</taxon>
        <taxon>Planctomycetota</taxon>
        <taxon>Planctomycetia</taxon>
        <taxon>Isosphaerales</taxon>
        <taxon>Isosphaeraceae</taxon>
        <taxon>Aquisphaera</taxon>
    </lineage>
</organism>
<evidence type="ECO:0000313" key="2">
    <source>
        <dbReference type="EMBL" id="QEH31694.1"/>
    </source>
</evidence>
<feature type="region of interest" description="Disordered" evidence="1">
    <location>
        <begin position="28"/>
        <end position="56"/>
    </location>
</feature>
<evidence type="ECO:0000313" key="3">
    <source>
        <dbReference type="Proteomes" id="UP000324233"/>
    </source>
</evidence>
<reference evidence="2 3" key="1">
    <citation type="submission" date="2019-08" db="EMBL/GenBank/DDBJ databases">
        <title>Deep-cultivation of Planctomycetes and their phenomic and genomic characterization uncovers novel biology.</title>
        <authorList>
            <person name="Wiegand S."/>
            <person name="Jogler M."/>
            <person name="Boedeker C."/>
            <person name="Pinto D."/>
            <person name="Vollmers J."/>
            <person name="Rivas-Marin E."/>
            <person name="Kohn T."/>
            <person name="Peeters S.H."/>
            <person name="Heuer A."/>
            <person name="Rast P."/>
            <person name="Oberbeckmann S."/>
            <person name="Bunk B."/>
            <person name="Jeske O."/>
            <person name="Meyerdierks A."/>
            <person name="Storesund J.E."/>
            <person name="Kallscheuer N."/>
            <person name="Luecker S."/>
            <person name="Lage O.M."/>
            <person name="Pohl T."/>
            <person name="Merkel B.J."/>
            <person name="Hornburger P."/>
            <person name="Mueller R.-W."/>
            <person name="Bruemmer F."/>
            <person name="Labrenz M."/>
            <person name="Spormann A.M."/>
            <person name="Op den Camp H."/>
            <person name="Overmann J."/>
            <person name="Amann R."/>
            <person name="Jetten M.S.M."/>
            <person name="Mascher T."/>
            <person name="Medema M.H."/>
            <person name="Devos D.P."/>
            <person name="Kaster A.-K."/>
            <person name="Ovreas L."/>
            <person name="Rohde M."/>
            <person name="Galperin M.Y."/>
            <person name="Jogler C."/>
        </authorList>
    </citation>
    <scope>NUCLEOTIDE SEQUENCE [LARGE SCALE GENOMIC DNA]</scope>
    <source>
        <strain evidence="2 3">OJF2</strain>
    </source>
</reference>
<keyword evidence="3" id="KW-1185">Reference proteome</keyword>
<sequence>MLCCILFVRDASSSRLYALRGRLFRRRARPMGADAPPSGDPHPSPGNNANAHAGAELDLGDAADSAAILGAALAGAPPRMPRDRFQPGLVRLIGESLRSAMTQRGPREGSARW</sequence>
<protein>
    <submittedName>
        <fullName evidence="2">Uncharacterized protein</fullName>
    </submittedName>
</protein>
<gene>
    <name evidence="2" type="ORF">OJF2_01590</name>
</gene>
<dbReference type="EMBL" id="CP042997">
    <property type="protein sequence ID" value="QEH31694.1"/>
    <property type="molecule type" value="Genomic_DNA"/>
</dbReference>
<evidence type="ECO:0000256" key="1">
    <source>
        <dbReference type="SAM" id="MobiDB-lite"/>
    </source>
</evidence>
<dbReference type="RefSeq" id="WP_148590356.1">
    <property type="nucleotide sequence ID" value="NZ_CP042997.1"/>
</dbReference>
<accession>A0A5B9VUD2</accession>
<proteinExistence type="predicted"/>
<name>A0A5B9VUD2_9BACT</name>
<dbReference type="AlphaFoldDB" id="A0A5B9VUD2"/>
<dbReference type="KEGG" id="agv:OJF2_01590"/>
<dbReference type="Proteomes" id="UP000324233">
    <property type="component" value="Chromosome"/>
</dbReference>